<reference evidence="11 12" key="1">
    <citation type="submission" date="2013-02" db="EMBL/GenBank/DDBJ databases">
        <title>Genome sequence of Candida maltosa Xu316, a potential industrial strain for xylitol and ethanol production.</title>
        <authorList>
            <person name="Yu J."/>
            <person name="Wang Q."/>
            <person name="Geng X."/>
            <person name="Bao W."/>
            <person name="He P."/>
            <person name="Cai J."/>
        </authorList>
    </citation>
    <scope>NUCLEOTIDE SEQUENCE [LARGE SCALE GENOMIC DNA]</scope>
    <source>
        <strain evidence="12">Xu316</strain>
    </source>
</reference>
<evidence type="ECO:0000256" key="1">
    <source>
        <dbReference type="ARBA" id="ARBA00004389"/>
    </source>
</evidence>
<keyword evidence="5 9" id="KW-1133">Transmembrane helix</keyword>
<dbReference type="SUPFAM" id="SSF49899">
    <property type="entry name" value="Concanavalin A-like lectins/glucanases"/>
    <property type="match status" value="1"/>
</dbReference>
<keyword evidence="4 9" id="KW-0256">Endoplasmic reticulum</keyword>
<keyword evidence="12" id="KW-1185">Reference proteome</keyword>
<sequence>MKITLAWLIPIAYALQYQPFDKSQLDKSSFYEPFDYNSLRASPWKISNAKKFDEGRNEVVKYTGQWAIEAPILERISGLDNDKGLVLKSKSSYYAISYKLPHEINNLNGKDLVLQYEVKLQAGSQKPCGGEYVKLLKPTSSDYSFFSSETPYEIMFGPDKCGSENKIHLIIRKKTPDGQIQDHHLKHPPMSRLDQLTNLYTLLLRKDNTFEIRVNGKVAKAGNLTDSKLFDPPFETPKIIADPNDKMPEDWDFRPTIPDPHDVKPDDWDERVSIDGKPNANYKGKWFPSDIPNPNYKGIWKPKQIPNPNYYAIANPGQIDGIGGIGFELWSIDSDVLFDNIYLGNSVKEAELIGNQTFLVKHEVEIEQRRENKEKVKNEPLAPPKNFDDIITDDSIPTYKQLFIFIKLFLLRQYLGMKDFYFELLLNPISTVLNHPVKLLFYGVTFLFSFTMIFGIGSVLLFLVQSGPPEQEEIEIKQGEQEEEHEEKIEEVGNDTTGEIEQEIKHRIVVDRDQEDEEGDKNDE</sequence>
<dbReference type="PRINTS" id="PR00626">
    <property type="entry name" value="CALRETICULIN"/>
</dbReference>
<dbReference type="OrthoDB" id="1938156at2759"/>
<dbReference type="Proteomes" id="UP000011777">
    <property type="component" value="Unassembled WGS sequence"/>
</dbReference>
<comment type="similarity">
    <text evidence="2 9">Belongs to the calreticulin family.</text>
</comment>
<feature type="compositionally biased region" description="Acidic residues" evidence="10">
    <location>
        <begin position="513"/>
        <end position="524"/>
    </location>
</feature>
<dbReference type="InterPro" id="IPR018124">
    <property type="entry name" value="Calret/calnex_CS"/>
</dbReference>
<feature type="disulfide bond" evidence="8">
    <location>
        <begin position="128"/>
        <end position="161"/>
    </location>
</feature>
<name>M3K0U6_CANMX</name>
<dbReference type="PANTHER" id="PTHR11073:SF1">
    <property type="entry name" value="CALNEXIN 14D-RELATED"/>
    <property type="match status" value="1"/>
</dbReference>
<dbReference type="OMA" id="LFWLKQY"/>
<feature type="region of interest" description="Disordered" evidence="10">
    <location>
        <begin position="472"/>
        <end position="524"/>
    </location>
</feature>
<keyword evidence="3 9" id="KW-0812">Transmembrane</keyword>
<evidence type="ECO:0000313" key="12">
    <source>
        <dbReference type="Proteomes" id="UP000011777"/>
    </source>
</evidence>
<evidence type="ECO:0000256" key="4">
    <source>
        <dbReference type="ARBA" id="ARBA00022824"/>
    </source>
</evidence>
<dbReference type="PROSITE" id="PS00804">
    <property type="entry name" value="CALRETICULIN_2"/>
    <property type="match status" value="1"/>
</dbReference>
<feature type="transmembrane region" description="Helical" evidence="9">
    <location>
        <begin position="439"/>
        <end position="464"/>
    </location>
</feature>
<keyword evidence="7 9" id="KW-0143">Chaperone</keyword>
<feature type="compositionally biased region" description="Basic and acidic residues" evidence="10">
    <location>
        <begin position="502"/>
        <end position="512"/>
    </location>
</feature>
<evidence type="ECO:0000256" key="7">
    <source>
        <dbReference type="ARBA" id="ARBA00023186"/>
    </source>
</evidence>
<evidence type="ECO:0000313" key="11">
    <source>
        <dbReference type="EMBL" id="EMG48324.1"/>
    </source>
</evidence>
<evidence type="ECO:0000256" key="6">
    <source>
        <dbReference type="ARBA" id="ARBA00023136"/>
    </source>
</evidence>
<dbReference type="eggNOG" id="KOG0675">
    <property type="taxonomic scope" value="Eukaryota"/>
</dbReference>
<dbReference type="InterPro" id="IPR009033">
    <property type="entry name" value="Calreticulin/calnexin_P_dom_sf"/>
</dbReference>
<dbReference type="EMBL" id="AOGT01001159">
    <property type="protein sequence ID" value="EMG48324.1"/>
    <property type="molecule type" value="Genomic_DNA"/>
</dbReference>
<dbReference type="InterPro" id="IPR013320">
    <property type="entry name" value="ConA-like_dom_sf"/>
</dbReference>
<evidence type="ECO:0000256" key="2">
    <source>
        <dbReference type="ARBA" id="ARBA00010983"/>
    </source>
</evidence>
<comment type="subcellular location">
    <subcellularLocation>
        <location evidence="1">Endoplasmic reticulum membrane</location>
        <topology evidence="1">Single-pass membrane protein</topology>
    </subcellularLocation>
</comment>
<evidence type="ECO:0000256" key="10">
    <source>
        <dbReference type="SAM" id="MobiDB-lite"/>
    </source>
</evidence>
<dbReference type="SUPFAM" id="SSF63887">
    <property type="entry name" value="P-domain of calnexin/calreticulin"/>
    <property type="match status" value="1"/>
</dbReference>
<organism evidence="11 12">
    <name type="scientific">Candida maltosa (strain Xu316)</name>
    <name type="common">Yeast</name>
    <dbReference type="NCBI Taxonomy" id="1245528"/>
    <lineage>
        <taxon>Eukaryota</taxon>
        <taxon>Fungi</taxon>
        <taxon>Dikarya</taxon>
        <taxon>Ascomycota</taxon>
        <taxon>Saccharomycotina</taxon>
        <taxon>Pichiomycetes</taxon>
        <taxon>Debaryomycetaceae</taxon>
        <taxon>Candida/Lodderomyces clade</taxon>
        <taxon>Candida</taxon>
    </lineage>
</organism>
<dbReference type="GO" id="GO:0005789">
    <property type="term" value="C:endoplasmic reticulum membrane"/>
    <property type="evidence" value="ECO:0007669"/>
    <property type="project" value="UniProtKB-SubCell"/>
</dbReference>
<evidence type="ECO:0000256" key="8">
    <source>
        <dbReference type="PIRSR" id="PIRSR601580-3"/>
    </source>
</evidence>
<dbReference type="AlphaFoldDB" id="M3K0U6"/>
<evidence type="ECO:0000256" key="9">
    <source>
        <dbReference type="RuleBase" id="RU362126"/>
    </source>
</evidence>
<dbReference type="PANTHER" id="PTHR11073">
    <property type="entry name" value="CALRETICULIN AND CALNEXIN"/>
    <property type="match status" value="1"/>
</dbReference>
<protein>
    <submittedName>
        <fullName evidence="11">Calnexin, putative</fullName>
    </submittedName>
</protein>
<dbReference type="Pfam" id="PF00262">
    <property type="entry name" value="Calreticulin"/>
    <property type="match status" value="2"/>
</dbReference>
<dbReference type="GO" id="GO:0036503">
    <property type="term" value="P:ERAD pathway"/>
    <property type="evidence" value="ECO:0007669"/>
    <property type="project" value="TreeGrafter"/>
</dbReference>
<accession>M3K0U6</accession>
<comment type="caution">
    <text evidence="11">The sequence shown here is derived from an EMBL/GenBank/DDBJ whole genome shotgun (WGS) entry which is preliminary data.</text>
</comment>
<evidence type="ECO:0000256" key="5">
    <source>
        <dbReference type="ARBA" id="ARBA00022989"/>
    </source>
</evidence>
<feature type="compositionally biased region" description="Basic and acidic residues" evidence="10">
    <location>
        <begin position="474"/>
        <end position="491"/>
    </location>
</feature>
<dbReference type="GO" id="GO:0051082">
    <property type="term" value="F:unfolded protein binding"/>
    <property type="evidence" value="ECO:0007669"/>
    <property type="project" value="InterPro"/>
</dbReference>
<dbReference type="HOGENOM" id="CLU_018224_1_2_1"/>
<gene>
    <name evidence="11" type="ORF">G210_1120</name>
</gene>
<keyword evidence="8" id="KW-1015">Disulfide bond</keyword>
<dbReference type="STRING" id="1245528.M3K0U6"/>
<dbReference type="Gene3D" id="2.60.120.200">
    <property type="match status" value="1"/>
</dbReference>
<proteinExistence type="inferred from homology"/>
<dbReference type="Gene3D" id="2.10.250.10">
    <property type="entry name" value="Calreticulin/calnexin, P domain"/>
    <property type="match status" value="2"/>
</dbReference>
<dbReference type="GO" id="GO:0006457">
    <property type="term" value="P:protein folding"/>
    <property type="evidence" value="ECO:0007669"/>
    <property type="project" value="InterPro"/>
</dbReference>
<keyword evidence="6 9" id="KW-0472">Membrane</keyword>
<dbReference type="InterPro" id="IPR001580">
    <property type="entry name" value="Calret/calnex"/>
</dbReference>
<dbReference type="GO" id="GO:0005509">
    <property type="term" value="F:calcium ion binding"/>
    <property type="evidence" value="ECO:0007669"/>
    <property type="project" value="InterPro"/>
</dbReference>
<evidence type="ECO:0000256" key="3">
    <source>
        <dbReference type="ARBA" id="ARBA00022692"/>
    </source>
</evidence>